<evidence type="ECO:0000313" key="3">
    <source>
        <dbReference type="Proteomes" id="UP000600918"/>
    </source>
</evidence>
<feature type="compositionally biased region" description="Basic and acidic residues" evidence="1">
    <location>
        <begin position="37"/>
        <end position="46"/>
    </location>
</feature>
<keyword evidence="3" id="KW-1185">Reference proteome</keyword>
<feature type="region of interest" description="Disordered" evidence="1">
    <location>
        <begin position="1"/>
        <end position="69"/>
    </location>
</feature>
<dbReference type="Proteomes" id="UP000600918">
    <property type="component" value="Unassembled WGS sequence"/>
</dbReference>
<name>A0A834PEW9_VESPE</name>
<organism evidence="2 3">
    <name type="scientific">Vespula pensylvanica</name>
    <name type="common">Western yellow jacket</name>
    <name type="synonym">Wasp</name>
    <dbReference type="NCBI Taxonomy" id="30213"/>
    <lineage>
        <taxon>Eukaryota</taxon>
        <taxon>Metazoa</taxon>
        <taxon>Ecdysozoa</taxon>
        <taxon>Arthropoda</taxon>
        <taxon>Hexapoda</taxon>
        <taxon>Insecta</taxon>
        <taxon>Pterygota</taxon>
        <taxon>Neoptera</taxon>
        <taxon>Endopterygota</taxon>
        <taxon>Hymenoptera</taxon>
        <taxon>Apocrita</taxon>
        <taxon>Aculeata</taxon>
        <taxon>Vespoidea</taxon>
        <taxon>Vespidae</taxon>
        <taxon>Vespinae</taxon>
        <taxon>Vespula</taxon>
    </lineage>
</organism>
<evidence type="ECO:0000256" key="1">
    <source>
        <dbReference type="SAM" id="MobiDB-lite"/>
    </source>
</evidence>
<evidence type="ECO:0000313" key="2">
    <source>
        <dbReference type="EMBL" id="KAF7438400.1"/>
    </source>
</evidence>
<dbReference type="EMBL" id="JACSDY010000001">
    <property type="protein sequence ID" value="KAF7438400.1"/>
    <property type="molecule type" value="Genomic_DNA"/>
</dbReference>
<feature type="compositionally biased region" description="Low complexity" evidence="1">
    <location>
        <begin position="111"/>
        <end position="130"/>
    </location>
</feature>
<sequence length="191" mass="20646">MSPDSVIGDLHERLPHHHAEYHQNQNPEMLLPGHGHRSAESIENDSRQQTPQPGPAGNHHPNSSSAFTPISSISINSISSMQHPLNPLNHLHYPASHHPASRPYLYEAFNSTQKSSPTSSSSGVTSGTTSNQNATSFPNQLISLHQIRNYAHQPNLGNLGNLSNLGNLGNLSSLNATMESHALLGGLKEKQ</sequence>
<dbReference type="AlphaFoldDB" id="A0A834PEW9"/>
<gene>
    <name evidence="2" type="ORF">H0235_000791</name>
</gene>
<protein>
    <submittedName>
        <fullName evidence="2">Uncharacterized protein</fullName>
    </submittedName>
</protein>
<accession>A0A834PEW9</accession>
<feature type="region of interest" description="Disordered" evidence="1">
    <location>
        <begin position="110"/>
        <end position="134"/>
    </location>
</feature>
<comment type="caution">
    <text evidence="2">The sequence shown here is derived from an EMBL/GenBank/DDBJ whole genome shotgun (WGS) entry which is preliminary data.</text>
</comment>
<proteinExistence type="predicted"/>
<reference evidence="2" key="1">
    <citation type="journal article" date="2020" name="G3 (Bethesda)">
        <title>High-Quality Assemblies for Three Invasive Social Wasps from the &lt;i&gt;Vespula&lt;/i&gt; Genus.</title>
        <authorList>
            <person name="Harrop T.W.R."/>
            <person name="Guhlin J."/>
            <person name="McLaughlin G.M."/>
            <person name="Permina E."/>
            <person name="Stockwell P."/>
            <person name="Gilligan J."/>
            <person name="Le Lec M.F."/>
            <person name="Gruber M.A.M."/>
            <person name="Quinn O."/>
            <person name="Lovegrove M."/>
            <person name="Duncan E.J."/>
            <person name="Remnant E.J."/>
            <person name="Van Eeckhoven J."/>
            <person name="Graham B."/>
            <person name="Knapp R.A."/>
            <person name="Langford K.W."/>
            <person name="Kronenberg Z."/>
            <person name="Press M.O."/>
            <person name="Eacker S.M."/>
            <person name="Wilson-Rankin E.E."/>
            <person name="Purcell J."/>
            <person name="Lester P.J."/>
            <person name="Dearden P.K."/>
        </authorList>
    </citation>
    <scope>NUCLEOTIDE SEQUENCE</scope>
    <source>
        <strain evidence="2">Volc-1</strain>
    </source>
</reference>
<feature type="compositionally biased region" description="Basic and acidic residues" evidence="1">
    <location>
        <begin position="9"/>
        <end position="21"/>
    </location>
</feature>